<dbReference type="PROSITE" id="PS50177">
    <property type="entry name" value="NTF2_DOMAIN"/>
    <property type="match status" value="1"/>
</dbReference>
<evidence type="ECO:0000256" key="1">
    <source>
        <dbReference type="ARBA" id="ARBA00022448"/>
    </source>
</evidence>
<feature type="domain" description="NTF2" evidence="6">
    <location>
        <begin position="15"/>
        <end position="130"/>
    </location>
</feature>
<dbReference type="EMBL" id="CP012525">
    <property type="protein sequence ID" value="ALC43441.1"/>
    <property type="molecule type" value="Genomic_DNA"/>
</dbReference>
<dbReference type="EMBL" id="CP012525">
    <property type="protein sequence ID" value="ALC44574.1"/>
    <property type="molecule type" value="Genomic_DNA"/>
</dbReference>
<keyword evidence="1 5" id="KW-0813">Transport</keyword>
<evidence type="ECO:0000259" key="6">
    <source>
        <dbReference type="PROSITE" id="PS50177"/>
    </source>
</evidence>
<dbReference type="STRING" id="30019.A0A0M4E8Y0"/>
<dbReference type="OrthoDB" id="25408at2759"/>
<keyword evidence="5" id="KW-0963">Cytoplasm</keyword>
<dbReference type="Gene3D" id="3.10.450.50">
    <property type="match status" value="1"/>
</dbReference>
<name>A0A0M4E8Y0_DROBS</name>
<sequence>MNSELKTKVESACRTAEEFTRLYYASLDNRRHQLGRLYIDSATLSWNGNGAKGREIIERFFLELPQSQHQMTTLDAQPILDGAVGSQTTYLIMTGGTVKFLDQPVRNFQQNFVVTAENDKWKIASDCYRLQEPM</sequence>
<evidence type="ECO:0000313" key="9">
    <source>
        <dbReference type="Proteomes" id="UP000494163"/>
    </source>
</evidence>
<dbReference type="InterPro" id="IPR002075">
    <property type="entry name" value="NTF2_dom"/>
</dbReference>
<keyword evidence="3 5" id="KW-0539">Nucleus</keyword>
<evidence type="ECO:0000313" key="7">
    <source>
        <dbReference type="EMBL" id="ALC43441.1"/>
    </source>
</evidence>
<dbReference type="SUPFAM" id="SSF54427">
    <property type="entry name" value="NTF2-like"/>
    <property type="match status" value="1"/>
</dbReference>
<dbReference type="GO" id="GO:0015031">
    <property type="term" value="P:protein transport"/>
    <property type="evidence" value="ECO:0007669"/>
    <property type="project" value="UniProtKB-KW"/>
</dbReference>
<comment type="function">
    <text evidence="5">Has a role in nuclear-cytoplasmic transport of proteins and mRNAs.</text>
</comment>
<keyword evidence="9" id="KW-1185">Reference proteome</keyword>
<dbReference type="PANTHER" id="PTHR12612">
    <property type="entry name" value="NUCLEAR TRANSPORT FACTOR 2"/>
    <property type="match status" value="1"/>
</dbReference>
<evidence type="ECO:0000256" key="5">
    <source>
        <dbReference type="RuleBase" id="RU369002"/>
    </source>
</evidence>
<evidence type="ECO:0000256" key="3">
    <source>
        <dbReference type="ARBA" id="ARBA00023242"/>
    </source>
</evidence>
<keyword evidence="2 5" id="KW-0653">Protein transport</keyword>
<dbReference type="GO" id="GO:0006913">
    <property type="term" value="P:nucleocytoplasmic transport"/>
    <property type="evidence" value="ECO:0007669"/>
    <property type="project" value="UniProtKB-UniRule"/>
</dbReference>
<dbReference type="FunFam" id="3.10.450.50:FF:000006">
    <property type="entry name" value="NTF2-related export protein 2 isoform 1"/>
    <property type="match status" value="1"/>
</dbReference>
<protein>
    <recommendedName>
        <fullName evidence="4 5">NTF2-related export protein</fullName>
    </recommendedName>
</protein>
<comment type="subcellular location">
    <subcellularLocation>
        <location evidence="5">Cytoplasm</location>
    </subcellularLocation>
    <subcellularLocation>
        <location evidence="5">Nucleus</location>
    </subcellularLocation>
</comment>
<evidence type="ECO:0000256" key="2">
    <source>
        <dbReference type="ARBA" id="ARBA00022927"/>
    </source>
</evidence>
<proteinExistence type="predicted"/>
<evidence type="ECO:0000313" key="8">
    <source>
        <dbReference type="EMBL" id="ALC44574.1"/>
    </source>
</evidence>
<dbReference type="Pfam" id="PF02136">
    <property type="entry name" value="NTF2"/>
    <property type="match status" value="1"/>
</dbReference>
<dbReference type="AlphaFoldDB" id="A0A0M4E8Y0"/>
<dbReference type="InterPro" id="IPR018222">
    <property type="entry name" value="Nuclear_transport_factor_2_euk"/>
</dbReference>
<dbReference type="GO" id="GO:0005737">
    <property type="term" value="C:cytoplasm"/>
    <property type="evidence" value="ECO:0007669"/>
    <property type="project" value="UniProtKB-SubCell"/>
</dbReference>
<dbReference type="OMA" id="HFTRLYY"/>
<evidence type="ECO:0000256" key="4">
    <source>
        <dbReference type="ARBA" id="ARBA00070836"/>
    </source>
</evidence>
<dbReference type="InterPro" id="IPR045875">
    <property type="entry name" value="NTF2"/>
</dbReference>
<reference evidence="7 9" key="1">
    <citation type="submission" date="2015-08" db="EMBL/GenBank/DDBJ databases">
        <title>Ancestral chromatin configuration constrains chromatin evolution on differentiating sex chromosomes in Drosophila.</title>
        <authorList>
            <person name="Zhou Q."/>
            <person name="Bachtrog D."/>
        </authorList>
    </citation>
    <scope>NUCLEOTIDE SEQUENCE [LARGE SCALE GENOMIC DNA]</scope>
    <source>
        <tissue evidence="7">Whole larvae</tissue>
    </source>
</reference>
<organism evidence="7 9">
    <name type="scientific">Drosophila busckii</name>
    <name type="common">Fruit fly</name>
    <dbReference type="NCBI Taxonomy" id="30019"/>
    <lineage>
        <taxon>Eukaryota</taxon>
        <taxon>Metazoa</taxon>
        <taxon>Ecdysozoa</taxon>
        <taxon>Arthropoda</taxon>
        <taxon>Hexapoda</taxon>
        <taxon>Insecta</taxon>
        <taxon>Pterygota</taxon>
        <taxon>Neoptera</taxon>
        <taxon>Endopterygota</taxon>
        <taxon>Diptera</taxon>
        <taxon>Brachycera</taxon>
        <taxon>Muscomorpha</taxon>
        <taxon>Ephydroidea</taxon>
        <taxon>Drosophilidae</taxon>
        <taxon>Drosophila</taxon>
    </lineage>
</organism>
<dbReference type="GO" id="GO:0005634">
    <property type="term" value="C:nucleus"/>
    <property type="evidence" value="ECO:0007669"/>
    <property type="project" value="UniProtKB-SubCell"/>
</dbReference>
<dbReference type="GO" id="GO:0051028">
    <property type="term" value="P:mRNA transport"/>
    <property type="evidence" value="ECO:0007669"/>
    <property type="project" value="UniProtKB-UniRule"/>
</dbReference>
<dbReference type="InterPro" id="IPR032710">
    <property type="entry name" value="NTF2-like_dom_sf"/>
</dbReference>
<dbReference type="CDD" id="cd00780">
    <property type="entry name" value="NTF2"/>
    <property type="match status" value="1"/>
</dbReference>
<dbReference type="Proteomes" id="UP000494163">
    <property type="component" value="Chromosome 3L"/>
</dbReference>
<accession>A0A0M4E8Y0</accession>
<gene>
    <name evidence="8" type="ORF">Dbus_chr3Lg1740</name>
    <name evidence="7" type="ORF">Dbus_chr3Lg607</name>
</gene>